<evidence type="ECO:0000256" key="2">
    <source>
        <dbReference type="ARBA" id="ARBA00023054"/>
    </source>
</evidence>
<keyword evidence="7" id="KW-1185">Reference proteome</keyword>
<reference evidence="6 7" key="1">
    <citation type="submission" date="2019-04" db="EMBL/GenBank/DDBJ databases">
        <title>Draft genome sequence of Gemmobacter aestuarii sp. nov.</title>
        <authorList>
            <person name="Hameed A."/>
            <person name="Lin S.-Y."/>
            <person name="Shahina M."/>
            <person name="Lai W.-A."/>
            <person name="Young C.-C."/>
        </authorList>
    </citation>
    <scope>NUCLEOTIDE SEQUENCE [LARGE SCALE GENOMIC DNA]</scope>
    <source>
        <strain evidence="6 7">CC-PW-75</strain>
    </source>
</reference>
<organism evidence="6 7">
    <name type="scientific">Aliigemmobacter aestuarii</name>
    <dbReference type="NCBI Taxonomy" id="1445661"/>
    <lineage>
        <taxon>Bacteria</taxon>
        <taxon>Pseudomonadati</taxon>
        <taxon>Pseudomonadota</taxon>
        <taxon>Alphaproteobacteria</taxon>
        <taxon>Rhodobacterales</taxon>
        <taxon>Paracoccaceae</taxon>
        <taxon>Aliigemmobacter</taxon>
    </lineage>
</organism>
<dbReference type="SUPFAM" id="SSF111369">
    <property type="entry name" value="HlyD-like secretion proteins"/>
    <property type="match status" value="1"/>
</dbReference>
<evidence type="ECO:0000313" key="6">
    <source>
        <dbReference type="EMBL" id="THD84759.1"/>
    </source>
</evidence>
<dbReference type="OrthoDB" id="264111at2"/>
<comment type="caution">
    <text evidence="6">The sequence shown here is derived from an EMBL/GenBank/DDBJ whole genome shotgun (WGS) entry which is preliminary data.</text>
</comment>
<dbReference type="InterPro" id="IPR014315">
    <property type="entry name" value="ABC_heterocyst_DevB"/>
</dbReference>
<evidence type="ECO:0000256" key="4">
    <source>
        <dbReference type="SAM" id="Phobius"/>
    </source>
</evidence>
<protein>
    <submittedName>
        <fullName evidence="6">HlyD family efflux transporter periplasmic adaptor subunit</fullName>
    </submittedName>
</protein>
<proteinExistence type="predicted"/>
<evidence type="ECO:0000313" key="7">
    <source>
        <dbReference type="Proteomes" id="UP000309450"/>
    </source>
</evidence>
<dbReference type="Gene3D" id="1.10.287.470">
    <property type="entry name" value="Helix hairpin bin"/>
    <property type="match status" value="1"/>
</dbReference>
<evidence type="ECO:0000256" key="3">
    <source>
        <dbReference type="SAM" id="MobiDB-lite"/>
    </source>
</evidence>
<dbReference type="InterPro" id="IPR058639">
    <property type="entry name" value="BSH_YknX-like"/>
</dbReference>
<gene>
    <name evidence="6" type="ORF">E7811_03245</name>
</gene>
<feature type="transmembrane region" description="Helical" evidence="4">
    <location>
        <begin position="85"/>
        <end position="105"/>
    </location>
</feature>
<dbReference type="Gene3D" id="2.40.30.170">
    <property type="match status" value="1"/>
</dbReference>
<keyword evidence="4" id="KW-1133">Transmembrane helix</keyword>
<keyword evidence="4" id="KW-0812">Transmembrane</keyword>
<dbReference type="InterPro" id="IPR050465">
    <property type="entry name" value="UPF0194_transport"/>
</dbReference>
<dbReference type="Proteomes" id="UP000309450">
    <property type="component" value="Unassembled WGS sequence"/>
</dbReference>
<feature type="compositionally biased region" description="Low complexity" evidence="3">
    <location>
        <begin position="56"/>
        <end position="68"/>
    </location>
</feature>
<keyword evidence="2" id="KW-0175">Coiled coil</keyword>
<evidence type="ECO:0000256" key="1">
    <source>
        <dbReference type="ARBA" id="ARBA00004196"/>
    </source>
</evidence>
<dbReference type="Pfam" id="PF25984">
    <property type="entry name" value="BSH_YknX"/>
    <property type="match status" value="1"/>
</dbReference>
<dbReference type="PANTHER" id="PTHR32347:SF27">
    <property type="entry name" value="RND EFFLUX PUMP MEMBRANE FUSION PROTEIN BARREL-SANDWICH DOMAIN-CONTAINING PROTEIN"/>
    <property type="match status" value="1"/>
</dbReference>
<accession>A0A4S3MQL7</accession>
<feature type="compositionally biased region" description="Basic and acidic residues" evidence="3">
    <location>
        <begin position="34"/>
        <end position="45"/>
    </location>
</feature>
<dbReference type="NCBIfam" id="TIGR02971">
    <property type="entry name" value="heterocyst_DevB"/>
    <property type="match status" value="1"/>
</dbReference>
<feature type="region of interest" description="Disordered" evidence="3">
    <location>
        <begin position="30"/>
        <end position="68"/>
    </location>
</feature>
<comment type="subcellular location">
    <subcellularLocation>
        <location evidence="1">Cell envelope</location>
    </subcellularLocation>
</comment>
<dbReference type="PANTHER" id="PTHR32347">
    <property type="entry name" value="EFFLUX SYSTEM COMPONENT YKNX-RELATED"/>
    <property type="match status" value="1"/>
</dbReference>
<feature type="domain" description="YknX-like barrel-sandwich hybrid" evidence="5">
    <location>
        <begin position="175"/>
        <end position="343"/>
    </location>
</feature>
<sequence length="458" mass="48288">MGALGRIGTVPTEPRRCGVQDACPHNHVRAVKSAGDDPTKAAAQERRKKKRKTLMTDPAKTDLPLDLPLDTGPKSAQRRWFRKRYLLVLLIPVFMFTGAVLGLYFQPPGLQKFYALTGLQPGAGSDAPIALPPEIDLPPKMAETMLPTDVVGLARVMPRGDVSVVAAPYGAGDARVAEILVSVGDRVEKGAVLARLDNATALEGAVLMAEANLAVREATLMQTRAAVQASRDEAQAALDQAVANASEAGATLARTEELFSRAVATEATLDSVRTAAEGAKLAVARAEATLKRFSAVALDDQPDVIVATRNVEAARADLERARLDMARAEVVAPIAGTVLDIHATPGQRPPAQGIMDMGDTGQMMAEVEVWQDRIGSVREGQAVELVAAALGTTLQGRVESLGLTVGRQGLISDDAAENKDARVIRVLVALDAASSGLAARFTNLEVIARIDTTARGTP</sequence>
<dbReference type="AlphaFoldDB" id="A0A4S3MQL7"/>
<dbReference type="Gene3D" id="2.40.50.100">
    <property type="match status" value="1"/>
</dbReference>
<name>A0A4S3MQL7_9RHOB</name>
<keyword evidence="4" id="KW-0472">Membrane</keyword>
<dbReference type="GO" id="GO:0030313">
    <property type="term" value="C:cell envelope"/>
    <property type="evidence" value="ECO:0007669"/>
    <property type="project" value="UniProtKB-SubCell"/>
</dbReference>
<evidence type="ECO:0000259" key="5">
    <source>
        <dbReference type="Pfam" id="PF25984"/>
    </source>
</evidence>
<dbReference type="EMBL" id="SSND01000001">
    <property type="protein sequence ID" value="THD84759.1"/>
    <property type="molecule type" value="Genomic_DNA"/>
</dbReference>